<dbReference type="GO" id="GO:0003676">
    <property type="term" value="F:nucleic acid binding"/>
    <property type="evidence" value="ECO:0007669"/>
    <property type="project" value="InterPro"/>
</dbReference>
<reference evidence="2" key="3">
    <citation type="submission" date="2025-09" db="UniProtKB">
        <authorList>
            <consortium name="Ensembl"/>
        </authorList>
    </citation>
    <scope>IDENTIFICATION</scope>
</reference>
<feature type="domain" description="Tc1-like transposase DDE" evidence="1">
    <location>
        <begin position="16"/>
        <end position="128"/>
    </location>
</feature>
<reference evidence="3" key="1">
    <citation type="submission" date="2015-09" db="EMBL/GenBank/DDBJ databases">
        <authorList>
            <person name="Sai Rama Sridatta P."/>
        </authorList>
    </citation>
    <scope>NUCLEOTIDE SEQUENCE [LARGE SCALE GENOMIC DNA]</scope>
</reference>
<dbReference type="Pfam" id="PF13358">
    <property type="entry name" value="DDE_3"/>
    <property type="match status" value="1"/>
</dbReference>
<dbReference type="AlphaFoldDB" id="A0A4W6EFN8"/>
<evidence type="ECO:0000313" key="3">
    <source>
        <dbReference type="Proteomes" id="UP000314980"/>
    </source>
</evidence>
<dbReference type="Gene3D" id="3.30.420.10">
    <property type="entry name" value="Ribonuclease H-like superfamily/Ribonuclease H"/>
    <property type="match status" value="1"/>
</dbReference>
<keyword evidence="3" id="KW-1185">Reference proteome</keyword>
<sequence length="144" mass="16523">MRNKWEETGVNVCDRTVRNRLKEMGFTYRKKTCKFPQSLMIWGCMSGKGTGEMAVITSSINAQVYVDILDTFLIPSIERAFGDDEIIFQNDNASCHRAKTVNTFLEKRHIRSMSWPTNSPDLNPIENLGVLKCSFVVVFFFMIP</sequence>
<dbReference type="PANTHER" id="PTHR23022:SF135">
    <property type="entry name" value="SI:DKEY-77F5.3"/>
    <property type="match status" value="1"/>
</dbReference>
<evidence type="ECO:0000313" key="2">
    <source>
        <dbReference type="Ensembl" id="ENSLCAP00010036925.1"/>
    </source>
</evidence>
<evidence type="ECO:0000259" key="1">
    <source>
        <dbReference type="Pfam" id="PF13358"/>
    </source>
</evidence>
<dbReference type="Ensembl" id="ENSLCAT00010037794.1">
    <property type="protein sequence ID" value="ENSLCAP00010036925.1"/>
    <property type="gene ID" value="ENSLCAG00010017286.1"/>
</dbReference>
<dbReference type="InterPro" id="IPR038717">
    <property type="entry name" value="Tc1-like_DDE_dom"/>
</dbReference>
<dbReference type="InterPro" id="IPR036397">
    <property type="entry name" value="RNaseH_sf"/>
</dbReference>
<reference evidence="2" key="2">
    <citation type="submission" date="2025-08" db="UniProtKB">
        <authorList>
            <consortium name="Ensembl"/>
        </authorList>
    </citation>
    <scope>IDENTIFICATION</scope>
</reference>
<accession>A0A4W6EFN8</accession>
<dbReference type="GeneTree" id="ENSGT01150000286933"/>
<dbReference type="PANTHER" id="PTHR23022">
    <property type="entry name" value="TRANSPOSABLE ELEMENT-RELATED"/>
    <property type="match status" value="1"/>
</dbReference>
<dbReference type="STRING" id="8187.ENSLCAP00010036925"/>
<dbReference type="Proteomes" id="UP000314980">
    <property type="component" value="Unassembled WGS sequence"/>
</dbReference>
<dbReference type="InParanoid" id="A0A4W6EFN8"/>
<proteinExistence type="predicted"/>
<organism evidence="2 3">
    <name type="scientific">Lates calcarifer</name>
    <name type="common">Barramundi</name>
    <name type="synonym">Holocentrus calcarifer</name>
    <dbReference type="NCBI Taxonomy" id="8187"/>
    <lineage>
        <taxon>Eukaryota</taxon>
        <taxon>Metazoa</taxon>
        <taxon>Chordata</taxon>
        <taxon>Craniata</taxon>
        <taxon>Vertebrata</taxon>
        <taxon>Euteleostomi</taxon>
        <taxon>Actinopterygii</taxon>
        <taxon>Neopterygii</taxon>
        <taxon>Teleostei</taxon>
        <taxon>Neoteleostei</taxon>
        <taxon>Acanthomorphata</taxon>
        <taxon>Carangaria</taxon>
        <taxon>Carangaria incertae sedis</taxon>
        <taxon>Centropomidae</taxon>
        <taxon>Lates</taxon>
    </lineage>
</organism>
<name>A0A4W6EFN8_LATCA</name>
<dbReference type="InterPro" id="IPR052338">
    <property type="entry name" value="Transposase_5"/>
</dbReference>
<protein>
    <recommendedName>
        <fullName evidence="1">Tc1-like transposase DDE domain-containing protein</fullName>
    </recommendedName>
</protein>